<gene>
    <name evidence="2" type="ORF">F511_32920</name>
</gene>
<protein>
    <submittedName>
        <fullName evidence="2">Uncharacterized protein</fullName>
    </submittedName>
</protein>
<accession>A0A2Z7BTE6</accession>
<keyword evidence="3" id="KW-1185">Reference proteome</keyword>
<proteinExistence type="predicted"/>
<feature type="region of interest" description="Disordered" evidence="1">
    <location>
        <begin position="1"/>
        <end position="27"/>
    </location>
</feature>
<feature type="compositionally biased region" description="Basic and acidic residues" evidence="1">
    <location>
        <begin position="10"/>
        <end position="27"/>
    </location>
</feature>
<evidence type="ECO:0000313" key="3">
    <source>
        <dbReference type="Proteomes" id="UP000250235"/>
    </source>
</evidence>
<name>A0A2Z7BTE6_9LAMI</name>
<sequence>MQMSCMSKATTEHREPKDSKDSSTTEIQQKEVAKMCIREAVIEEIVSLFHSFSLRLLAVLVSVSDIAAKEEQMLQWAETDSLQTAVQRRMYIILKYMEMLLRKFLEARCRNFVFGMPTSAIDLKVLDLLSDAHRIALEKLMEELKINKLEWTRPSSFDFFGTDI</sequence>
<dbReference type="EMBL" id="KV004566">
    <property type="protein sequence ID" value="KZV35500.1"/>
    <property type="molecule type" value="Genomic_DNA"/>
</dbReference>
<reference evidence="2 3" key="1">
    <citation type="journal article" date="2015" name="Proc. Natl. Acad. Sci. U.S.A.">
        <title>The resurrection genome of Boea hygrometrica: A blueprint for survival of dehydration.</title>
        <authorList>
            <person name="Xiao L."/>
            <person name="Yang G."/>
            <person name="Zhang L."/>
            <person name="Yang X."/>
            <person name="Zhao S."/>
            <person name="Ji Z."/>
            <person name="Zhou Q."/>
            <person name="Hu M."/>
            <person name="Wang Y."/>
            <person name="Chen M."/>
            <person name="Xu Y."/>
            <person name="Jin H."/>
            <person name="Xiao X."/>
            <person name="Hu G."/>
            <person name="Bao F."/>
            <person name="Hu Y."/>
            <person name="Wan P."/>
            <person name="Li L."/>
            <person name="Deng X."/>
            <person name="Kuang T."/>
            <person name="Xiang C."/>
            <person name="Zhu J.K."/>
            <person name="Oliver M.J."/>
            <person name="He Y."/>
        </authorList>
    </citation>
    <scope>NUCLEOTIDE SEQUENCE [LARGE SCALE GENOMIC DNA]</scope>
    <source>
        <strain evidence="3">cv. XS01</strain>
    </source>
</reference>
<evidence type="ECO:0000313" key="2">
    <source>
        <dbReference type="EMBL" id="KZV35500.1"/>
    </source>
</evidence>
<organism evidence="2 3">
    <name type="scientific">Dorcoceras hygrometricum</name>
    <dbReference type="NCBI Taxonomy" id="472368"/>
    <lineage>
        <taxon>Eukaryota</taxon>
        <taxon>Viridiplantae</taxon>
        <taxon>Streptophyta</taxon>
        <taxon>Embryophyta</taxon>
        <taxon>Tracheophyta</taxon>
        <taxon>Spermatophyta</taxon>
        <taxon>Magnoliopsida</taxon>
        <taxon>eudicotyledons</taxon>
        <taxon>Gunneridae</taxon>
        <taxon>Pentapetalae</taxon>
        <taxon>asterids</taxon>
        <taxon>lamiids</taxon>
        <taxon>Lamiales</taxon>
        <taxon>Gesneriaceae</taxon>
        <taxon>Didymocarpoideae</taxon>
        <taxon>Trichosporeae</taxon>
        <taxon>Loxocarpinae</taxon>
        <taxon>Dorcoceras</taxon>
    </lineage>
</organism>
<dbReference type="AlphaFoldDB" id="A0A2Z7BTE6"/>
<evidence type="ECO:0000256" key="1">
    <source>
        <dbReference type="SAM" id="MobiDB-lite"/>
    </source>
</evidence>
<dbReference type="Proteomes" id="UP000250235">
    <property type="component" value="Unassembled WGS sequence"/>
</dbReference>